<feature type="region of interest" description="Disordered" evidence="3">
    <location>
        <begin position="1"/>
        <end position="20"/>
    </location>
</feature>
<feature type="transmembrane region" description="Helical" evidence="4">
    <location>
        <begin position="245"/>
        <end position="265"/>
    </location>
</feature>
<keyword evidence="7" id="KW-1185">Reference proteome</keyword>
<evidence type="ECO:0000259" key="5">
    <source>
        <dbReference type="PROSITE" id="PS50850"/>
    </source>
</evidence>
<feature type="transmembrane region" description="Helical" evidence="4">
    <location>
        <begin position="379"/>
        <end position="399"/>
    </location>
</feature>
<reference evidence="6" key="1">
    <citation type="journal article" date="2020" name="Fungal Divers.">
        <title>Resolving the Mortierellaceae phylogeny through synthesis of multi-gene phylogenetics and phylogenomics.</title>
        <authorList>
            <person name="Vandepol N."/>
            <person name="Liber J."/>
            <person name="Desiro A."/>
            <person name="Na H."/>
            <person name="Kennedy M."/>
            <person name="Barry K."/>
            <person name="Grigoriev I.V."/>
            <person name="Miller A.N."/>
            <person name="O'Donnell K."/>
            <person name="Stajich J.E."/>
            <person name="Bonito G."/>
        </authorList>
    </citation>
    <scope>NUCLEOTIDE SEQUENCE</scope>
    <source>
        <strain evidence="6">MES-2147</strain>
    </source>
</reference>
<dbReference type="EMBL" id="JAAAHW010000203">
    <property type="protein sequence ID" value="KAG0005213.1"/>
    <property type="molecule type" value="Genomic_DNA"/>
</dbReference>
<comment type="caution">
    <text evidence="6">The sequence shown here is derived from an EMBL/GenBank/DDBJ whole genome shotgun (WGS) entry which is preliminary data.</text>
</comment>
<dbReference type="PANTHER" id="PTHR11360:SF284">
    <property type="entry name" value="EG:103B4.3 PROTEIN-RELATED"/>
    <property type="match status" value="1"/>
</dbReference>
<feature type="transmembrane region" description="Helical" evidence="4">
    <location>
        <begin position="86"/>
        <end position="109"/>
    </location>
</feature>
<dbReference type="Proteomes" id="UP000749646">
    <property type="component" value="Unassembled WGS sequence"/>
</dbReference>
<feature type="transmembrane region" description="Helical" evidence="4">
    <location>
        <begin position="181"/>
        <end position="201"/>
    </location>
</feature>
<evidence type="ECO:0000256" key="2">
    <source>
        <dbReference type="ARBA" id="ARBA00006727"/>
    </source>
</evidence>
<dbReference type="PANTHER" id="PTHR11360">
    <property type="entry name" value="MONOCARBOXYLATE TRANSPORTER"/>
    <property type="match status" value="1"/>
</dbReference>
<feature type="transmembrane region" description="Helical" evidence="4">
    <location>
        <begin position="213"/>
        <end position="233"/>
    </location>
</feature>
<dbReference type="GO" id="GO:0022857">
    <property type="term" value="F:transmembrane transporter activity"/>
    <property type="evidence" value="ECO:0007669"/>
    <property type="project" value="InterPro"/>
</dbReference>
<name>A0A9P6SUL2_9FUNG</name>
<feature type="transmembrane region" description="Helical" evidence="4">
    <location>
        <begin position="438"/>
        <end position="463"/>
    </location>
</feature>
<accession>A0A9P6SUL2</accession>
<feature type="transmembrane region" description="Helical" evidence="4">
    <location>
        <begin position="156"/>
        <end position="175"/>
    </location>
</feature>
<feature type="transmembrane region" description="Helical" evidence="4">
    <location>
        <begin position="475"/>
        <end position="493"/>
    </location>
</feature>
<comment type="similarity">
    <text evidence="2">Belongs to the major facilitator superfamily. Monocarboxylate porter (TC 2.A.1.13) family.</text>
</comment>
<keyword evidence="4" id="KW-0472">Membrane</keyword>
<dbReference type="AlphaFoldDB" id="A0A9P6SUL2"/>
<dbReference type="InterPro" id="IPR036259">
    <property type="entry name" value="MFS_trans_sf"/>
</dbReference>
<keyword evidence="4" id="KW-0812">Transmembrane</keyword>
<dbReference type="Pfam" id="PF07690">
    <property type="entry name" value="MFS_1"/>
    <property type="match status" value="2"/>
</dbReference>
<gene>
    <name evidence="6" type="ORF">BGZ65_011691</name>
</gene>
<dbReference type="InterPro" id="IPR020846">
    <property type="entry name" value="MFS_dom"/>
</dbReference>
<evidence type="ECO:0000313" key="6">
    <source>
        <dbReference type="EMBL" id="KAG0005213.1"/>
    </source>
</evidence>
<dbReference type="Gene3D" id="1.20.1250.20">
    <property type="entry name" value="MFS general substrate transporter like domains"/>
    <property type="match status" value="1"/>
</dbReference>
<proteinExistence type="inferred from homology"/>
<feature type="transmembrane region" description="Helical" evidence="4">
    <location>
        <begin position="505"/>
        <end position="525"/>
    </location>
</feature>
<dbReference type="GO" id="GO:0016020">
    <property type="term" value="C:membrane"/>
    <property type="evidence" value="ECO:0007669"/>
    <property type="project" value="UniProtKB-SubCell"/>
</dbReference>
<comment type="subcellular location">
    <subcellularLocation>
        <location evidence="1">Membrane</location>
        <topology evidence="1">Multi-pass membrane protein</topology>
    </subcellularLocation>
</comment>
<protein>
    <recommendedName>
        <fullName evidence="5">Major facilitator superfamily (MFS) profile domain-containing protein</fullName>
    </recommendedName>
</protein>
<feature type="compositionally biased region" description="Low complexity" evidence="3">
    <location>
        <begin position="305"/>
        <end position="316"/>
    </location>
</feature>
<feature type="region of interest" description="Disordered" evidence="3">
    <location>
        <begin position="305"/>
        <end position="331"/>
    </location>
</feature>
<keyword evidence="4" id="KW-1133">Transmembrane helix</keyword>
<evidence type="ECO:0000313" key="7">
    <source>
        <dbReference type="Proteomes" id="UP000749646"/>
    </source>
</evidence>
<dbReference type="PROSITE" id="PS50850">
    <property type="entry name" value="MFS"/>
    <property type="match status" value="1"/>
</dbReference>
<organism evidence="6 7">
    <name type="scientific">Modicella reniformis</name>
    <dbReference type="NCBI Taxonomy" id="1440133"/>
    <lineage>
        <taxon>Eukaryota</taxon>
        <taxon>Fungi</taxon>
        <taxon>Fungi incertae sedis</taxon>
        <taxon>Mucoromycota</taxon>
        <taxon>Mortierellomycotina</taxon>
        <taxon>Mortierellomycetes</taxon>
        <taxon>Mortierellales</taxon>
        <taxon>Mortierellaceae</taxon>
        <taxon>Modicella</taxon>
    </lineage>
</organism>
<dbReference type="OrthoDB" id="5667at2759"/>
<feature type="transmembrane region" description="Helical" evidence="4">
    <location>
        <begin position="345"/>
        <end position="367"/>
    </location>
</feature>
<evidence type="ECO:0000256" key="4">
    <source>
        <dbReference type="SAM" id="Phobius"/>
    </source>
</evidence>
<dbReference type="InterPro" id="IPR011701">
    <property type="entry name" value="MFS"/>
</dbReference>
<feature type="domain" description="Major facilitator superfamily (MFS) profile" evidence="5">
    <location>
        <begin position="91"/>
        <end position="531"/>
    </location>
</feature>
<dbReference type="SUPFAM" id="SSF103473">
    <property type="entry name" value="MFS general substrate transporter"/>
    <property type="match status" value="1"/>
</dbReference>
<sequence>MAQQQQDFKTHRPEPYTDGVLCGNRNDIDRTLGDTTPSAETLLSYRRSQEAQLESCFKSEDVSNIPRGDGALTDNSKFYPEGGYGWLVLAGTFVIAFWALGVNFDWGVFEEHLDRKASFNGADAKHLSWVGGISSASLFIGGPAIVFLISRLGTKAVLASGAVLMAAGYIIGSFANDYWHLYITTGFMFGFGGSLQYFTALNVLAGYFNKRRGLVVGVAVAGAGIGASVLAPLMRWIVSEIDFRWTFRIVGGCMLLFTAIAACIIRPYDPATSSIHNKVTDPESSKEKDVPTTAGEAVADIKHIGSGTSSSISHTSAEAGAAPESSHTQQRALGSHENGSLDFRILLVPGYALVFFSSILCAFAYMVPILVAPSYATSIGLSAADGATMLTITSSVNFISRVLLGYISDRCGVLNIAIICGIASGLSCLLVWTHAKTFAAMAVFMAFYGAFAGPSIMLLPVAATRAVDSSRISSALGFSFFAHSIGYILGPPMTQRVIEAQNGSYTGAIIVVGTLNMLGAVLLLAARFHADRRLWVPR</sequence>
<feature type="transmembrane region" description="Helical" evidence="4">
    <location>
        <begin position="129"/>
        <end position="149"/>
    </location>
</feature>
<dbReference type="InterPro" id="IPR050327">
    <property type="entry name" value="Proton-linked_MCT"/>
</dbReference>
<evidence type="ECO:0000256" key="3">
    <source>
        <dbReference type="SAM" id="MobiDB-lite"/>
    </source>
</evidence>
<evidence type="ECO:0000256" key="1">
    <source>
        <dbReference type="ARBA" id="ARBA00004141"/>
    </source>
</evidence>
<feature type="transmembrane region" description="Helical" evidence="4">
    <location>
        <begin position="411"/>
        <end position="432"/>
    </location>
</feature>